<evidence type="ECO:0000256" key="9">
    <source>
        <dbReference type="SAM" id="MobiDB-lite"/>
    </source>
</evidence>
<keyword evidence="3" id="KW-0813">Transport</keyword>
<feature type="transmembrane region" description="Helical" evidence="10">
    <location>
        <begin position="221"/>
        <end position="254"/>
    </location>
</feature>
<evidence type="ECO:0000256" key="8">
    <source>
        <dbReference type="ARBA" id="ARBA00023136"/>
    </source>
</evidence>
<feature type="transmembrane region" description="Helical" evidence="10">
    <location>
        <begin position="687"/>
        <end position="708"/>
    </location>
</feature>
<evidence type="ECO:0000256" key="5">
    <source>
        <dbReference type="ARBA" id="ARBA00022856"/>
    </source>
</evidence>
<dbReference type="Pfam" id="PF03169">
    <property type="entry name" value="OPT"/>
    <property type="match status" value="1"/>
</dbReference>
<gene>
    <name evidence="11" type="primary">OPT3</name>
    <name evidence="11" type="ORF">KSP40_PGU012480</name>
</gene>
<feature type="transmembrane region" description="Helical" evidence="10">
    <location>
        <begin position="451"/>
        <end position="473"/>
    </location>
</feature>
<evidence type="ECO:0000256" key="1">
    <source>
        <dbReference type="ARBA" id="ARBA00004141"/>
    </source>
</evidence>
<dbReference type="InterPro" id="IPR004813">
    <property type="entry name" value="OPT"/>
</dbReference>
<dbReference type="EMBL" id="JBBWWR010000007">
    <property type="protein sequence ID" value="KAK8963957.1"/>
    <property type="molecule type" value="Genomic_DNA"/>
</dbReference>
<keyword evidence="4 10" id="KW-0812">Transmembrane</keyword>
<feature type="transmembrane region" description="Helical" evidence="10">
    <location>
        <begin position="369"/>
        <end position="391"/>
    </location>
</feature>
<feature type="transmembrane region" description="Helical" evidence="10">
    <location>
        <begin position="537"/>
        <end position="559"/>
    </location>
</feature>
<feature type="transmembrane region" description="Helical" evidence="10">
    <location>
        <begin position="658"/>
        <end position="675"/>
    </location>
</feature>
<keyword evidence="7 10" id="KW-1133">Transmembrane helix</keyword>
<evidence type="ECO:0000313" key="11">
    <source>
        <dbReference type="EMBL" id="KAK8963957.1"/>
    </source>
</evidence>
<reference evidence="11 12" key="1">
    <citation type="journal article" date="2022" name="Nat. Plants">
        <title>Genomes of leafy and leafless Platanthera orchids illuminate the evolution of mycoheterotrophy.</title>
        <authorList>
            <person name="Li M.H."/>
            <person name="Liu K.W."/>
            <person name="Li Z."/>
            <person name="Lu H.C."/>
            <person name="Ye Q.L."/>
            <person name="Zhang D."/>
            <person name="Wang J.Y."/>
            <person name="Li Y.F."/>
            <person name="Zhong Z.M."/>
            <person name="Liu X."/>
            <person name="Yu X."/>
            <person name="Liu D.K."/>
            <person name="Tu X.D."/>
            <person name="Liu B."/>
            <person name="Hao Y."/>
            <person name="Liao X.Y."/>
            <person name="Jiang Y.T."/>
            <person name="Sun W.H."/>
            <person name="Chen J."/>
            <person name="Chen Y.Q."/>
            <person name="Ai Y."/>
            <person name="Zhai J.W."/>
            <person name="Wu S.S."/>
            <person name="Zhou Z."/>
            <person name="Hsiao Y.Y."/>
            <person name="Wu W.L."/>
            <person name="Chen Y.Y."/>
            <person name="Lin Y.F."/>
            <person name="Hsu J.L."/>
            <person name="Li C.Y."/>
            <person name="Wang Z.W."/>
            <person name="Zhao X."/>
            <person name="Zhong W.Y."/>
            <person name="Ma X.K."/>
            <person name="Ma L."/>
            <person name="Huang J."/>
            <person name="Chen G.Z."/>
            <person name="Huang M.Z."/>
            <person name="Huang L."/>
            <person name="Peng D.H."/>
            <person name="Luo Y.B."/>
            <person name="Zou S.Q."/>
            <person name="Chen S.P."/>
            <person name="Lan S."/>
            <person name="Tsai W.C."/>
            <person name="Van de Peer Y."/>
            <person name="Liu Z.J."/>
        </authorList>
    </citation>
    <scope>NUCLEOTIDE SEQUENCE [LARGE SCALE GENOMIC DNA]</scope>
    <source>
        <strain evidence="11">Lor288</strain>
    </source>
</reference>
<feature type="transmembrane region" description="Helical" evidence="10">
    <location>
        <begin position="266"/>
        <end position="284"/>
    </location>
</feature>
<organism evidence="11 12">
    <name type="scientific">Platanthera guangdongensis</name>
    <dbReference type="NCBI Taxonomy" id="2320717"/>
    <lineage>
        <taxon>Eukaryota</taxon>
        <taxon>Viridiplantae</taxon>
        <taxon>Streptophyta</taxon>
        <taxon>Embryophyta</taxon>
        <taxon>Tracheophyta</taxon>
        <taxon>Spermatophyta</taxon>
        <taxon>Magnoliopsida</taxon>
        <taxon>Liliopsida</taxon>
        <taxon>Asparagales</taxon>
        <taxon>Orchidaceae</taxon>
        <taxon>Orchidoideae</taxon>
        <taxon>Orchideae</taxon>
        <taxon>Orchidinae</taxon>
        <taxon>Platanthera</taxon>
    </lineage>
</organism>
<evidence type="ECO:0000256" key="4">
    <source>
        <dbReference type="ARBA" id="ARBA00022692"/>
    </source>
</evidence>
<comment type="subcellular location">
    <subcellularLocation>
        <location evidence="1">Membrane</location>
        <topology evidence="1">Multi-pass membrane protein</topology>
    </subcellularLocation>
</comment>
<evidence type="ECO:0000256" key="2">
    <source>
        <dbReference type="ARBA" id="ARBA00005484"/>
    </source>
</evidence>
<feature type="region of interest" description="Disordered" evidence="9">
    <location>
        <begin position="1"/>
        <end position="24"/>
    </location>
</feature>
<evidence type="ECO:0000256" key="10">
    <source>
        <dbReference type="SAM" id="Phobius"/>
    </source>
</evidence>
<feature type="transmembrane region" description="Helical" evidence="10">
    <location>
        <begin position="76"/>
        <end position="95"/>
    </location>
</feature>
<dbReference type="Proteomes" id="UP001412067">
    <property type="component" value="Unassembled WGS sequence"/>
</dbReference>
<sequence length="744" mass="83732">MSGKGDPEVQKGPPPATPASMEATERCSVEEVALVVPETDDPSMPVMTFRAWSLGLIFCVVLIFLNTFFTFRTQPLTISGILMQIAALPLGRFMAGVLPNKEVKVFRGWGFNLNPGPFNIKEHVIITIFANCGVSFGGGDAYSIGAITVMKAYYRQSLSFICGLLILLTTQIIGYGWAGMLRRYLVDPVEMWWPSNLAQVSLFRALHERDSSSKGLTRMQFFLICMAASFAYYTLPGYLFPILTFFSWICWIWPHSITAQQIGSGYHGLGVGAFTLDWAGISAYHGSPLVTPWFSILNTAFGFIMFIYIIMPLCYWSFNTFDSRKFPIFSNQLFTSKGQKYDTTKILTPSFELNEAAYNNYGKLYLSPIFAISIGSGFLRFTATLTHVLLFNGRDIWRQSKSAVNSAKLDIHAKLMKNYKEVPQWWFLILLLGSIGFSLLMSFVWKDEVQLPWWGMLFAFALAWVVTLPIGVIQATTNQQPGYDIIAQLMIGYVLPGKPIANLLFKIYGRISTIHALSFLSDLKLGHYMKIPPRCMYTAQLVGTLVAGITNLGVAWWMLDGIENICDVDALHPDSPWTCPKYRVTFDASVIWGLIGPARLFGPRGMYHNLVWLFLVGAVLPVPVWLMSRMFPEKKWIPLINIPVISYGFAGMPPATPTNIASWLVTGTIFNYFVFRYRKQWWKRYNYVLSAALDAGTAFMGVLLFFTLQNQNRNLNWWGTEVDHCPLASCPTEPGIVVKGCPVF</sequence>
<proteinExistence type="inferred from homology"/>
<feature type="transmembrane region" description="Helical" evidence="10">
    <location>
        <begin position="610"/>
        <end position="627"/>
    </location>
</feature>
<feature type="transmembrane region" description="Helical" evidence="10">
    <location>
        <begin position="485"/>
        <end position="501"/>
    </location>
</feature>
<dbReference type="InterPro" id="IPR004648">
    <property type="entry name" value="Oligpept_transpt"/>
</dbReference>
<evidence type="ECO:0000256" key="3">
    <source>
        <dbReference type="ARBA" id="ARBA00022448"/>
    </source>
</evidence>
<name>A0ABR2MIJ0_9ASPA</name>
<keyword evidence="5" id="KW-0571">Peptide transport</keyword>
<evidence type="ECO:0000256" key="6">
    <source>
        <dbReference type="ARBA" id="ARBA00022927"/>
    </source>
</evidence>
<accession>A0ABR2MIJ0</accession>
<feature type="transmembrane region" description="Helical" evidence="10">
    <location>
        <begin position="425"/>
        <end position="445"/>
    </location>
</feature>
<keyword evidence="8 10" id="KW-0472">Membrane</keyword>
<comment type="similarity">
    <text evidence="2">Belongs to the oligopeptide OPT transporter (TC 2.A.67.1) family.</text>
</comment>
<dbReference type="PANTHER" id="PTHR22601">
    <property type="entry name" value="ISP4 LIKE PROTEIN"/>
    <property type="match status" value="1"/>
</dbReference>
<comment type="caution">
    <text evidence="11">The sequence shown here is derived from an EMBL/GenBank/DDBJ whole genome shotgun (WGS) entry which is preliminary data.</text>
</comment>
<dbReference type="NCBIfam" id="TIGR00728">
    <property type="entry name" value="OPT_sfam"/>
    <property type="match status" value="1"/>
</dbReference>
<protein>
    <submittedName>
        <fullName evidence="11">Oligopeptide transporter 3</fullName>
    </submittedName>
</protein>
<keyword evidence="12" id="KW-1185">Reference proteome</keyword>
<keyword evidence="6" id="KW-0653">Protein transport</keyword>
<feature type="transmembrane region" description="Helical" evidence="10">
    <location>
        <begin position="296"/>
        <end position="318"/>
    </location>
</feature>
<evidence type="ECO:0000313" key="12">
    <source>
        <dbReference type="Proteomes" id="UP001412067"/>
    </source>
</evidence>
<dbReference type="NCBIfam" id="TIGR00727">
    <property type="entry name" value="ISP4_OPT"/>
    <property type="match status" value="1"/>
</dbReference>
<feature type="transmembrane region" description="Helical" evidence="10">
    <location>
        <begin position="49"/>
        <end position="69"/>
    </location>
</feature>
<evidence type="ECO:0000256" key="7">
    <source>
        <dbReference type="ARBA" id="ARBA00022989"/>
    </source>
</evidence>
<feature type="transmembrane region" description="Helical" evidence="10">
    <location>
        <begin position="158"/>
        <end position="178"/>
    </location>
</feature>